<dbReference type="AlphaFoldDB" id="A0A4E0RJ04"/>
<comment type="caution">
    <text evidence="14">The sequence shown here is derived from an EMBL/GenBank/DDBJ whole genome shotgun (WGS) entry which is preliminary data.</text>
</comment>
<dbReference type="Proteomes" id="UP000230066">
    <property type="component" value="Unassembled WGS sequence"/>
</dbReference>
<feature type="region of interest" description="Disordered" evidence="12">
    <location>
        <begin position="80"/>
        <end position="181"/>
    </location>
</feature>
<evidence type="ECO:0000256" key="11">
    <source>
        <dbReference type="PIRSR" id="PIRSR000439-1"/>
    </source>
</evidence>
<keyword evidence="15" id="KW-1185">Reference proteome</keyword>
<dbReference type="PIRSF" id="PIRSF000439">
    <property type="entry name" value="Oat_ACAT_DAG_ARE"/>
    <property type="match status" value="1"/>
</dbReference>
<evidence type="ECO:0000313" key="14">
    <source>
        <dbReference type="EMBL" id="THD26471.1"/>
    </source>
</evidence>
<dbReference type="InterPro" id="IPR014371">
    <property type="entry name" value="Oat_ACAT_DAG_ARE"/>
</dbReference>
<organism evidence="14 15">
    <name type="scientific">Fasciola hepatica</name>
    <name type="common">Liver fluke</name>
    <dbReference type="NCBI Taxonomy" id="6192"/>
    <lineage>
        <taxon>Eukaryota</taxon>
        <taxon>Metazoa</taxon>
        <taxon>Spiralia</taxon>
        <taxon>Lophotrochozoa</taxon>
        <taxon>Platyhelminthes</taxon>
        <taxon>Trematoda</taxon>
        <taxon>Digenea</taxon>
        <taxon>Plagiorchiida</taxon>
        <taxon>Echinostomata</taxon>
        <taxon>Echinostomatoidea</taxon>
        <taxon>Fasciolidae</taxon>
        <taxon>Fasciola</taxon>
    </lineage>
</organism>
<reference evidence="14" key="1">
    <citation type="submission" date="2019-03" db="EMBL/GenBank/DDBJ databases">
        <title>Improved annotation for the trematode Fasciola hepatica.</title>
        <authorList>
            <person name="Choi Y.-J."/>
            <person name="Martin J."/>
            <person name="Mitreva M."/>
        </authorList>
    </citation>
    <scope>NUCLEOTIDE SEQUENCE [LARGE SCALE GENOMIC DNA]</scope>
</reference>
<feature type="transmembrane region" description="Helical" evidence="13">
    <location>
        <begin position="42"/>
        <end position="62"/>
    </location>
</feature>
<feature type="compositionally biased region" description="Polar residues" evidence="12">
    <location>
        <begin position="93"/>
        <end position="111"/>
    </location>
</feature>
<proteinExistence type="inferred from homology"/>
<feature type="transmembrane region" description="Helical" evidence="13">
    <location>
        <begin position="15"/>
        <end position="36"/>
    </location>
</feature>
<comment type="subcellular location">
    <subcellularLocation>
        <location evidence="1 10">Endoplasmic reticulum membrane</location>
        <topology evidence="1 10">Multi-pass membrane protein</topology>
    </subcellularLocation>
</comment>
<name>A0A4E0RJ04_FASHE</name>
<evidence type="ECO:0000256" key="10">
    <source>
        <dbReference type="PIRNR" id="PIRNR000439"/>
    </source>
</evidence>
<keyword evidence="8 10" id="KW-0472">Membrane</keyword>
<evidence type="ECO:0000256" key="4">
    <source>
        <dbReference type="ARBA" id="ARBA00022679"/>
    </source>
</evidence>
<evidence type="ECO:0000256" key="7">
    <source>
        <dbReference type="ARBA" id="ARBA00022989"/>
    </source>
</evidence>
<evidence type="ECO:0000256" key="12">
    <source>
        <dbReference type="SAM" id="MobiDB-lite"/>
    </source>
</evidence>
<evidence type="ECO:0000256" key="2">
    <source>
        <dbReference type="ARBA" id="ARBA00005189"/>
    </source>
</evidence>
<dbReference type="Pfam" id="PF03062">
    <property type="entry name" value="MBOAT"/>
    <property type="match status" value="1"/>
</dbReference>
<keyword evidence="5 13" id="KW-0812">Transmembrane</keyword>
<comment type="pathway">
    <text evidence="2">Lipid metabolism.</text>
</comment>
<evidence type="ECO:0000256" key="9">
    <source>
        <dbReference type="ARBA" id="ARBA00023315"/>
    </source>
</evidence>
<evidence type="ECO:0000313" key="15">
    <source>
        <dbReference type="Proteomes" id="UP000230066"/>
    </source>
</evidence>
<dbReference type="GO" id="GO:0005789">
    <property type="term" value="C:endoplasmic reticulum membrane"/>
    <property type="evidence" value="ECO:0007669"/>
    <property type="project" value="UniProtKB-SubCell"/>
</dbReference>
<dbReference type="InterPro" id="IPR004299">
    <property type="entry name" value="MBOAT_fam"/>
</dbReference>
<accession>A0A4E0RJ04</accession>
<dbReference type="PANTHER" id="PTHR10408">
    <property type="entry name" value="STEROL O-ACYLTRANSFERASE"/>
    <property type="match status" value="1"/>
</dbReference>
<comment type="similarity">
    <text evidence="3 10">Belongs to the membrane-bound acyltransferase family. Sterol o-acyltransferase subfamily.</text>
</comment>
<feature type="transmembrane region" description="Helical" evidence="13">
    <location>
        <begin position="317"/>
        <end position="341"/>
    </location>
</feature>
<dbReference type="EMBL" id="JXXN02000730">
    <property type="protein sequence ID" value="THD26471.1"/>
    <property type="molecule type" value="Genomic_DNA"/>
</dbReference>
<feature type="compositionally biased region" description="Basic and acidic residues" evidence="12">
    <location>
        <begin position="146"/>
        <end position="155"/>
    </location>
</feature>
<dbReference type="UniPathway" id="UPA00230"/>
<feature type="transmembrane region" description="Helical" evidence="13">
    <location>
        <begin position="374"/>
        <end position="399"/>
    </location>
</feature>
<feature type="active site" evidence="11">
    <location>
        <position position="400"/>
    </location>
</feature>
<keyword evidence="7 13" id="KW-1133">Transmembrane helix</keyword>
<evidence type="ECO:0000256" key="8">
    <source>
        <dbReference type="ARBA" id="ARBA00023136"/>
    </source>
</evidence>
<keyword evidence="9 10" id="KW-0012">Acyltransferase</keyword>
<dbReference type="GO" id="GO:0004144">
    <property type="term" value="F:diacylglycerol O-acyltransferase activity"/>
    <property type="evidence" value="ECO:0007669"/>
    <property type="project" value="TreeGrafter"/>
</dbReference>
<gene>
    <name evidence="14" type="ORF">D915_002747</name>
</gene>
<feature type="compositionally biased region" description="Low complexity" evidence="12">
    <location>
        <begin position="112"/>
        <end position="128"/>
    </location>
</feature>
<keyword evidence="4 10" id="KW-0808">Transferase</keyword>
<evidence type="ECO:0000256" key="3">
    <source>
        <dbReference type="ARBA" id="ARBA00009010"/>
    </source>
</evidence>
<evidence type="ECO:0000256" key="5">
    <source>
        <dbReference type="ARBA" id="ARBA00022692"/>
    </source>
</evidence>
<dbReference type="GO" id="GO:0019432">
    <property type="term" value="P:triglyceride biosynthetic process"/>
    <property type="evidence" value="ECO:0007669"/>
    <property type="project" value="TreeGrafter"/>
</dbReference>
<feature type="transmembrane region" description="Helical" evidence="13">
    <location>
        <begin position="442"/>
        <end position="460"/>
    </location>
</feature>
<protein>
    <recommendedName>
        <fullName evidence="10">O-acyltransferase</fullName>
    </recommendedName>
</protein>
<keyword evidence="6 10" id="KW-0256">Endoplasmic reticulum</keyword>
<feature type="transmembrane region" description="Helical" evidence="13">
    <location>
        <begin position="411"/>
        <end position="430"/>
    </location>
</feature>
<dbReference type="PANTHER" id="PTHR10408:SF7">
    <property type="entry name" value="DIACYLGLYCEROL O-ACYLTRANSFERASE 1"/>
    <property type="match status" value="1"/>
</dbReference>
<sequence>MEQAVVRGKIGNRTAVFFCWWNLICVLALPTATIVSHDFNPLFSAPVLSIYTILFLKLWSYGDVNRWCRKARSEENDVFVTKTPESRKRESTPSRPSALMSSVTPSSGKQMNNGSGTGNTNVTASTTTLKVSHKNPQGEEVTWDQTLRKRKEEFTKSPPIGNRRSASPNPQGRQRCLSSDVERTRPARYSIASAEQYYNLLDAIDHELHSSIFSGEMNDLGARRYIAYPQNVTLSNLYYFIFAPTLCYELNFPRTLFIRKPFLFRRLFEVIFLSQLVLCFSQQWMIPTLKNSVTPIAESNFSQILERCLKLAIPNHLIWLIMFYCLFHSLFNLIAELMYFADRFFYSDWWNAETVPAFWSKWNIPVHRFARRHIYLPLIGCGLSRGQAGMVVFFISAVLHEFLISVPLKMPRMWAFLCMFGQMPYAYLVHRMFPHGGAWGNLAVWITLIIGQPLAMLFYFHDYYLTHYVN</sequence>
<evidence type="ECO:0000256" key="6">
    <source>
        <dbReference type="ARBA" id="ARBA00022824"/>
    </source>
</evidence>
<feature type="transmembrane region" description="Helical" evidence="13">
    <location>
        <begin position="267"/>
        <end position="286"/>
    </location>
</feature>
<evidence type="ECO:0000256" key="13">
    <source>
        <dbReference type="SAM" id="Phobius"/>
    </source>
</evidence>
<evidence type="ECO:0000256" key="1">
    <source>
        <dbReference type="ARBA" id="ARBA00004477"/>
    </source>
</evidence>